<proteinExistence type="predicted"/>
<protein>
    <submittedName>
        <fullName evidence="2">Putative hemerythrin</fullName>
    </submittedName>
</protein>
<dbReference type="Pfam" id="PF01814">
    <property type="entry name" value="Hemerythrin"/>
    <property type="match status" value="1"/>
</dbReference>
<name>A0A090KL51_9GAMM</name>
<accession>A0A090KL51</accession>
<organism evidence="2 3">
    <name type="scientific">Aliivibrio wodanis</name>
    <dbReference type="NCBI Taxonomy" id="80852"/>
    <lineage>
        <taxon>Bacteria</taxon>
        <taxon>Pseudomonadati</taxon>
        <taxon>Pseudomonadota</taxon>
        <taxon>Gammaproteobacteria</taxon>
        <taxon>Vibrionales</taxon>
        <taxon>Vibrionaceae</taxon>
        <taxon>Aliivibrio</taxon>
    </lineage>
</organism>
<dbReference type="EMBL" id="LN554846">
    <property type="protein sequence ID" value="CED72254.1"/>
    <property type="molecule type" value="Genomic_DNA"/>
</dbReference>
<dbReference type="OrthoDB" id="7349010at2"/>
<dbReference type="GeneID" id="28541770"/>
<dbReference type="PANTHER" id="PTHR39966:SF1">
    <property type="entry name" value="HEMERYTHRIN-LIKE DOMAIN-CONTAINING PROTEIN"/>
    <property type="match status" value="1"/>
</dbReference>
<sequence>MLIESIYKEHGYINRIIQLLDNKVSLLEEEKSVNYNLIRESVDYLSSVAEKVHHPKEDMIYQYYIEHYGEHEGLVDLLQEHHTLSDSTEAFSVIVEMILNDAIVPKEIFKENLKEFTNRIKRHLELEEAKIFPFLKSHLTEDDWKELEAYWKEEEDPVFGHQVNKRYLELASKVT</sequence>
<dbReference type="AlphaFoldDB" id="A0A090KL51"/>
<dbReference type="STRING" id="80852.AWOD_I_2192"/>
<dbReference type="PANTHER" id="PTHR39966">
    <property type="entry name" value="BLL2471 PROTEIN-RELATED"/>
    <property type="match status" value="1"/>
</dbReference>
<reference evidence="3" key="1">
    <citation type="submission" date="2014-09" db="EMBL/GenBank/DDBJ databases">
        <authorList>
            <person name="Hjerde E."/>
        </authorList>
    </citation>
    <scope>NUCLEOTIDE SEQUENCE [LARGE SCALE GENOMIC DNA]</scope>
    <source>
        <strain evidence="3">06/09/139</strain>
    </source>
</reference>
<evidence type="ECO:0000313" key="2">
    <source>
        <dbReference type="EMBL" id="CED72254.1"/>
    </source>
</evidence>
<dbReference type="GO" id="GO:0005886">
    <property type="term" value="C:plasma membrane"/>
    <property type="evidence" value="ECO:0007669"/>
    <property type="project" value="TreeGrafter"/>
</dbReference>
<evidence type="ECO:0000259" key="1">
    <source>
        <dbReference type="Pfam" id="PF01814"/>
    </source>
</evidence>
<gene>
    <name evidence="2" type="ORF">AWOD_I_2192</name>
</gene>
<evidence type="ECO:0000313" key="3">
    <source>
        <dbReference type="Proteomes" id="UP000032427"/>
    </source>
</evidence>
<dbReference type="Proteomes" id="UP000032427">
    <property type="component" value="Chromosome 1"/>
</dbReference>
<dbReference type="Gene3D" id="1.20.120.520">
    <property type="entry name" value="nmb1532 protein domain like"/>
    <property type="match status" value="1"/>
</dbReference>
<dbReference type="PATRIC" id="fig|80852.17.peg.2270"/>
<dbReference type="InterPro" id="IPR012312">
    <property type="entry name" value="Hemerythrin-like"/>
</dbReference>
<keyword evidence="3" id="KW-1185">Reference proteome</keyword>
<feature type="domain" description="Hemerythrin-like" evidence="1">
    <location>
        <begin position="2"/>
        <end position="135"/>
    </location>
</feature>
<dbReference type="HOGENOM" id="CLU_095978_1_0_6"/>
<dbReference type="KEGG" id="awd:AWOD_I_2192"/>